<evidence type="ECO:0008006" key="4">
    <source>
        <dbReference type="Google" id="ProtNLM"/>
    </source>
</evidence>
<keyword evidence="2" id="KW-0472">Membrane</keyword>
<feature type="compositionally biased region" description="Polar residues" evidence="1">
    <location>
        <begin position="35"/>
        <end position="49"/>
    </location>
</feature>
<keyword evidence="2" id="KW-0812">Transmembrane</keyword>
<protein>
    <recommendedName>
        <fullName evidence="4">PiggyBac transposable element-derived protein domain-containing protein</fullName>
    </recommendedName>
</protein>
<feature type="non-terminal residue" evidence="3">
    <location>
        <position position="151"/>
    </location>
</feature>
<evidence type="ECO:0000256" key="1">
    <source>
        <dbReference type="SAM" id="MobiDB-lite"/>
    </source>
</evidence>
<gene>
    <name evidence="3" type="ORF">g.52239</name>
</gene>
<evidence type="ECO:0000313" key="3">
    <source>
        <dbReference type="EMBL" id="JAT22670.1"/>
    </source>
</evidence>
<name>A0A1B6LG82_9HEMI</name>
<proteinExistence type="predicted"/>
<organism evidence="3">
    <name type="scientific">Graphocephala atropunctata</name>
    <dbReference type="NCBI Taxonomy" id="36148"/>
    <lineage>
        <taxon>Eukaryota</taxon>
        <taxon>Metazoa</taxon>
        <taxon>Ecdysozoa</taxon>
        <taxon>Arthropoda</taxon>
        <taxon>Hexapoda</taxon>
        <taxon>Insecta</taxon>
        <taxon>Pterygota</taxon>
        <taxon>Neoptera</taxon>
        <taxon>Paraneoptera</taxon>
        <taxon>Hemiptera</taxon>
        <taxon>Auchenorrhyncha</taxon>
        <taxon>Membracoidea</taxon>
        <taxon>Cicadellidae</taxon>
        <taxon>Cicadellinae</taxon>
        <taxon>Cicadellini</taxon>
        <taxon>Graphocephala</taxon>
    </lineage>
</organism>
<feature type="transmembrane region" description="Helical" evidence="2">
    <location>
        <begin position="109"/>
        <end position="130"/>
    </location>
</feature>
<feature type="non-terminal residue" evidence="3">
    <location>
        <position position="1"/>
    </location>
</feature>
<feature type="region of interest" description="Disordered" evidence="1">
    <location>
        <begin position="1"/>
        <end position="70"/>
    </location>
</feature>
<reference evidence="3" key="1">
    <citation type="submission" date="2015-11" db="EMBL/GenBank/DDBJ databases">
        <title>De novo transcriptome assembly of four potential Pierce s Disease insect vectors from Arizona vineyards.</title>
        <authorList>
            <person name="Tassone E.E."/>
        </authorList>
    </citation>
    <scope>NUCLEOTIDE SEQUENCE</scope>
</reference>
<sequence>DYSSGSGEDYALPNTDSEEEDIIMERRRKRRHRSNAPQQHSTPQPSCSSLDIPPVPQQAPALRPADPHLRTHQWVRSYSREHQRDIKRKFDVANVGPREIGDSRTPLDFFSLLFTAAIWKMMVAATNRFAQLSIRRMRRGRTLGPCSRFHS</sequence>
<accession>A0A1B6LG82</accession>
<dbReference type="AlphaFoldDB" id="A0A1B6LG82"/>
<dbReference type="EMBL" id="GEBQ01017307">
    <property type="protein sequence ID" value="JAT22670.1"/>
    <property type="molecule type" value="Transcribed_RNA"/>
</dbReference>
<evidence type="ECO:0000256" key="2">
    <source>
        <dbReference type="SAM" id="Phobius"/>
    </source>
</evidence>
<keyword evidence="2" id="KW-1133">Transmembrane helix</keyword>